<comment type="caution">
    <text evidence="3">The sequence shown here is derived from an EMBL/GenBank/DDBJ whole genome shotgun (WGS) entry which is preliminary data.</text>
</comment>
<evidence type="ECO:0000313" key="4">
    <source>
        <dbReference type="Proteomes" id="UP001576726"/>
    </source>
</evidence>
<accession>A0ABV4VWA4</accession>
<reference evidence="3 4" key="1">
    <citation type="submission" date="2024-09" db="EMBL/GenBank/DDBJ databases">
        <authorList>
            <person name="Zhang Y."/>
        </authorList>
    </citation>
    <scope>NUCLEOTIDE SEQUENCE [LARGE SCALE GENOMIC DNA]</scope>
    <source>
        <strain evidence="3 4">SH314</strain>
    </source>
</reference>
<evidence type="ECO:0000313" key="3">
    <source>
        <dbReference type="EMBL" id="MFB2653443.1"/>
    </source>
</evidence>
<protein>
    <submittedName>
        <fullName evidence="3">Uncharacterized protein</fullName>
    </submittedName>
</protein>
<gene>
    <name evidence="3" type="ORF">ACE02L_11935</name>
</gene>
<evidence type="ECO:0000256" key="1">
    <source>
        <dbReference type="SAM" id="Coils"/>
    </source>
</evidence>
<keyword evidence="4" id="KW-1185">Reference proteome</keyword>
<evidence type="ECO:0000256" key="2">
    <source>
        <dbReference type="SAM" id="Phobius"/>
    </source>
</evidence>
<proteinExistence type="predicted"/>
<keyword evidence="2" id="KW-0472">Membrane</keyword>
<organism evidence="3 4">
    <name type="scientific">Shewanella seohaensis</name>
    <dbReference type="NCBI Taxonomy" id="755175"/>
    <lineage>
        <taxon>Bacteria</taxon>
        <taxon>Pseudomonadati</taxon>
        <taxon>Pseudomonadota</taxon>
        <taxon>Gammaproteobacteria</taxon>
        <taxon>Alteromonadales</taxon>
        <taxon>Shewanellaceae</taxon>
        <taxon>Shewanella</taxon>
    </lineage>
</organism>
<keyword evidence="1" id="KW-0175">Coiled coil</keyword>
<dbReference type="EMBL" id="JBHFGJ010000005">
    <property type="protein sequence ID" value="MFB2653443.1"/>
    <property type="molecule type" value="Genomic_DNA"/>
</dbReference>
<dbReference type="RefSeq" id="WP_374919319.1">
    <property type="nucleotide sequence ID" value="NZ_JBHFGJ010000005.1"/>
</dbReference>
<name>A0ABV4VWA4_9GAMM</name>
<sequence length="316" mass="36572">MFDQVSNTIKSVLNDRVSNPLTGSFLFSWCIWNYKILIILLSSMTPYEKNNAIDIYIGTSIPFLEWNETLEYWLTNGIVFPLLSALAYIYLYPRFSIKVYKHWLNDNKKLKELKTEVEGTILLSLEDSRKIQSAAYDNESRYLSTIASKDELLNRQNSQLETLQNENSNLMNLLTEVRGNLSKIEGDNTEKLKNYEVDFKKLSEALSANEVLTEQNSNLKDEINILNKNFEKRQEVKLSESSIEDAIFEKIVNANDETMYYGALSSYFSGKEKLKAKDIINKHIQQGHMIEFTDNAGDKYIVLTDDGEKFYLNKHV</sequence>
<feature type="transmembrane region" description="Helical" evidence="2">
    <location>
        <begin position="72"/>
        <end position="91"/>
    </location>
</feature>
<feature type="coiled-coil region" evidence="1">
    <location>
        <begin position="146"/>
        <end position="229"/>
    </location>
</feature>
<feature type="transmembrane region" description="Helical" evidence="2">
    <location>
        <begin position="21"/>
        <end position="41"/>
    </location>
</feature>
<keyword evidence="2" id="KW-0812">Transmembrane</keyword>
<keyword evidence="2" id="KW-1133">Transmembrane helix</keyword>
<dbReference type="Proteomes" id="UP001576726">
    <property type="component" value="Unassembled WGS sequence"/>
</dbReference>